<evidence type="ECO:0000313" key="3">
    <source>
        <dbReference type="EMBL" id="KAK9152796.1"/>
    </source>
</evidence>
<keyword evidence="1" id="KW-0813">Transport</keyword>
<dbReference type="EMBL" id="JBBNAE010000001">
    <property type="protein sequence ID" value="KAK9152796.1"/>
    <property type="molecule type" value="Genomic_DNA"/>
</dbReference>
<dbReference type="PANTHER" id="PTHR19241">
    <property type="entry name" value="ATP-BINDING CASSETTE TRANSPORTER"/>
    <property type="match status" value="1"/>
</dbReference>
<evidence type="ECO:0000313" key="4">
    <source>
        <dbReference type="Proteomes" id="UP001417504"/>
    </source>
</evidence>
<name>A0AAP0KHR4_9MAGN</name>
<keyword evidence="4" id="KW-1185">Reference proteome</keyword>
<accession>A0AAP0KHR4</accession>
<dbReference type="InterPro" id="IPR027417">
    <property type="entry name" value="P-loop_NTPase"/>
</dbReference>
<evidence type="ECO:0000256" key="1">
    <source>
        <dbReference type="ARBA" id="ARBA00022448"/>
    </source>
</evidence>
<feature type="region of interest" description="Disordered" evidence="2">
    <location>
        <begin position="1"/>
        <end position="33"/>
    </location>
</feature>
<feature type="compositionally biased region" description="Basic and acidic residues" evidence="2">
    <location>
        <begin position="7"/>
        <end position="16"/>
    </location>
</feature>
<dbReference type="AlphaFoldDB" id="A0AAP0KHR4"/>
<dbReference type="Gene3D" id="3.40.50.300">
    <property type="entry name" value="P-loop containing nucleotide triphosphate hydrolases"/>
    <property type="match status" value="1"/>
</dbReference>
<comment type="caution">
    <text evidence="3">The sequence shown here is derived from an EMBL/GenBank/DDBJ whole genome shotgun (WGS) entry which is preliminary data.</text>
</comment>
<evidence type="ECO:0000256" key="2">
    <source>
        <dbReference type="SAM" id="MobiDB-lite"/>
    </source>
</evidence>
<organism evidence="3 4">
    <name type="scientific">Stephania japonica</name>
    <dbReference type="NCBI Taxonomy" id="461633"/>
    <lineage>
        <taxon>Eukaryota</taxon>
        <taxon>Viridiplantae</taxon>
        <taxon>Streptophyta</taxon>
        <taxon>Embryophyta</taxon>
        <taxon>Tracheophyta</taxon>
        <taxon>Spermatophyta</taxon>
        <taxon>Magnoliopsida</taxon>
        <taxon>Ranunculales</taxon>
        <taxon>Menispermaceae</taxon>
        <taxon>Menispermoideae</taxon>
        <taxon>Cissampelideae</taxon>
        <taxon>Stephania</taxon>
    </lineage>
</organism>
<proteinExistence type="predicted"/>
<gene>
    <name evidence="3" type="ORF">Sjap_000276</name>
</gene>
<dbReference type="Proteomes" id="UP001417504">
    <property type="component" value="Unassembled WGS sequence"/>
</dbReference>
<sequence>MSTDSDDVPRGFENPRKCSGSDAARGAMGVEAHGATRDKSGKITYDGTLLMICVQRSSTYISQSDNHIAELTVREILDCAARFQGAFPHLSNKFQEVIVTVQLSIFELKREASSVSGMKHNLATDYILKVLGLDVCADTIVGSEMIRGVSGGQRKRVTTRKECTFLSLLCCI</sequence>
<protein>
    <submittedName>
        <fullName evidence="3">Uncharacterized protein</fullName>
    </submittedName>
</protein>
<reference evidence="3 4" key="1">
    <citation type="submission" date="2024-01" db="EMBL/GenBank/DDBJ databases">
        <title>Genome assemblies of Stephania.</title>
        <authorList>
            <person name="Yang L."/>
        </authorList>
    </citation>
    <scope>NUCLEOTIDE SEQUENCE [LARGE SCALE GENOMIC DNA]</scope>
    <source>
        <strain evidence="3">QJT</strain>
        <tissue evidence="3">Leaf</tissue>
    </source>
</reference>